<dbReference type="EMBL" id="UINC01185533">
    <property type="protein sequence ID" value="SVD97287.1"/>
    <property type="molecule type" value="Genomic_DNA"/>
</dbReference>
<dbReference type="InterPro" id="IPR028994">
    <property type="entry name" value="Integrin_alpha_N"/>
</dbReference>
<feature type="non-terminal residue" evidence="2">
    <location>
        <position position="1"/>
    </location>
</feature>
<accession>A0A382ZP16</accession>
<dbReference type="SUPFAM" id="SSF69318">
    <property type="entry name" value="Integrin alpha N-terminal domain"/>
    <property type="match status" value="1"/>
</dbReference>
<feature type="non-terminal residue" evidence="2">
    <location>
        <position position="256"/>
    </location>
</feature>
<dbReference type="Pfam" id="PF13517">
    <property type="entry name" value="FG-GAP_3"/>
    <property type="match status" value="1"/>
</dbReference>
<reference evidence="2" key="1">
    <citation type="submission" date="2018-05" db="EMBL/GenBank/DDBJ databases">
        <authorList>
            <person name="Lanie J.A."/>
            <person name="Ng W.-L."/>
            <person name="Kazmierczak K.M."/>
            <person name="Andrzejewski T.M."/>
            <person name="Davidsen T.M."/>
            <person name="Wayne K.J."/>
            <person name="Tettelin H."/>
            <person name="Glass J.I."/>
            <person name="Rusch D."/>
            <person name="Podicherti R."/>
            <person name="Tsui H.-C.T."/>
            <person name="Winkler M.E."/>
        </authorList>
    </citation>
    <scope>NUCLEOTIDE SEQUENCE</scope>
</reference>
<evidence type="ECO:0000256" key="1">
    <source>
        <dbReference type="ARBA" id="ARBA00022729"/>
    </source>
</evidence>
<dbReference type="AlphaFoldDB" id="A0A382ZP16"/>
<name>A0A382ZP16_9ZZZZ</name>
<keyword evidence="1" id="KW-0732">Signal</keyword>
<proteinExistence type="predicted"/>
<protein>
    <submittedName>
        <fullName evidence="2">Uncharacterized protein</fullName>
    </submittedName>
</protein>
<gene>
    <name evidence="2" type="ORF">METZ01_LOCUS450141</name>
</gene>
<evidence type="ECO:0000313" key="2">
    <source>
        <dbReference type="EMBL" id="SVD97287.1"/>
    </source>
</evidence>
<organism evidence="2">
    <name type="scientific">marine metagenome</name>
    <dbReference type="NCBI Taxonomy" id="408172"/>
    <lineage>
        <taxon>unclassified sequences</taxon>
        <taxon>metagenomes</taxon>
        <taxon>ecological metagenomes</taxon>
    </lineage>
</organism>
<sequence>AVTELKEALRLKPDDLEVRYLLIRENLRDRRNTEAISRAIMDLRFLRKLTPTNIVVLLKLSQALLLNNEGVEQVEQIGKELRVLLSDIDSEKLKYLDEGMKQVEVGDIKGANRNFRIFENINKNSPRYQQGIGELITPILGHPIEEFDHRFKSRLVAAKTKPILVSFSQPIHHAMISRTQELTRLRIDYDHDGDLDNLTVFPDRVQMHRNNGDNSFLDVSGRTFSPSLDYGGQSVTSGDFDNDGDLDIIIASVSRG</sequence>
<dbReference type="InterPro" id="IPR013517">
    <property type="entry name" value="FG-GAP"/>
</dbReference>